<proteinExistence type="predicted"/>
<reference evidence="3 4" key="2">
    <citation type="journal article" date="2017" name="Front. Plant Sci.">
        <title>Gene Classification and Mining of Molecular Markers Useful in Red Clover (Trifolium pratense) Breeding.</title>
        <authorList>
            <person name="Istvanek J."/>
            <person name="Dluhosova J."/>
            <person name="Dluhos P."/>
            <person name="Patkova L."/>
            <person name="Nedelnik J."/>
            <person name="Repkova J."/>
        </authorList>
    </citation>
    <scope>NUCLEOTIDE SEQUENCE [LARGE SCALE GENOMIC DNA]</scope>
    <source>
        <strain evidence="4">cv. Tatra</strain>
        <tissue evidence="3">Young leaves</tissue>
    </source>
</reference>
<sequence length="1013" mass="114527">MAGVNNHQLPEHVADNHEPMDYDYDSRDGHAASITADSQGQQIMNYEPYIPEEPQIPVAPAPPATEPEGLPEGAPMRDIMAALVNAINRQSDMILQQNQKFEQQDKRFEDQSRRIEAIAESRITTQRRRNHRSPTPAKARSFSRSRSPPRRRPEKKVSPRRHEESSRNSIPHEERRARYSPRKRSPRRDTPPRFQRHRSPVEERGHQGPLSRRIRDLPLPAGLEKPPAMDTYDSSTDPDEHLENLEALLEYRNVRGSIKCKLFPTTLRKGAMTWYKNLAPGSIDSWPDLCARFRAHFTSSKRHPKTEATLELIVQGETESLRSYLEQFTKAAVEVKIEESMKLYLLDRGLRRDSDFAKAVGIEEPKTLDAFLEKAQKYIAYEEKQKAFDVRRSKGNDRSKGYEKEEAETSRRGAERKREDKIRESKPPRGKFTGYTPLNAPRERIFAEVSAADFKKAGIHFPKQLPVKSHTDKTKFCRYHKSHGHVTEDCVHLKDAIEILIQRGYARKYVKENEPIRQHEPQAVAMAIDAAAEQEDSRAVLPQALAISTHVPEIPLPSPGSDEEALLRHFNAHLNGSWENFPKAMVITGGGISKQTIGSVKRKFEELESICSINPITVGKPKEGSIPLAFYKEEVPGGSPNYQIPLLVRARMANFDVHRILVDQGSSCDVMYSGLFKTLQLTEKNLIPYVGPDLQGFNGSQTKPWGYVDLIVTFGEEDAMKSVKVQFMVVDCPSLYNCIIGRTTLAELYAVSSTIHLKLKYYTKDDQVATINGDIAAARRCFEAAAKNLNTVVTPKKKAEQKKGPGVNSIGTSESLVDLDARLTKEEHKEEKQELTDAEKKIRRPIPDGDFELIPLGEDPTENVKIGTGLPDLVKKQLVACLKQHAELFAWSAAEMPGIDPEVACHQLTLDPRASVIVQRRRKQSPEKAEAAEKVVKDLLEANFISEAMYTTWLSNVVLVKKSNGKWRMCVDYTDLNRACPKDAYPLPNIDKLVDNSSGFKLLSLLSFKLLHR</sequence>
<feature type="compositionally biased region" description="Basic and acidic residues" evidence="1">
    <location>
        <begin position="155"/>
        <end position="177"/>
    </location>
</feature>
<feature type="region of interest" description="Disordered" evidence="1">
    <location>
        <begin position="95"/>
        <end position="239"/>
    </location>
</feature>
<dbReference type="Pfam" id="PF03732">
    <property type="entry name" value="Retrotrans_gag"/>
    <property type="match status" value="1"/>
</dbReference>
<dbReference type="PANTHER" id="PTHR33223">
    <property type="entry name" value="CCHC-TYPE DOMAIN-CONTAINING PROTEIN"/>
    <property type="match status" value="1"/>
</dbReference>
<feature type="region of interest" description="Disordered" evidence="1">
    <location>
        <begin position="53"/>
        <end position="76"/>
    </location>
</feature>
<feature type="region of interest" description="Disordered" evidence="1">
    <location>
        <begin position="1"/>
        <end position="30"/>
    </location>
</feature>
<dbReference type="EMBL" id="ASHM01016800">
    <property type="protein sequence ID" value="PNX98577.1"/>
    <property type="molecule type" value="Genomic_DNA"/>
</dbReference>
<organism evidence="3 4">
    <name type="scientific">Trifolium pratense</name>
    <name type="common">Red clover</name>
    <dbReference type="NCBI Taxonomy" id="57577"/>
    <lineage>
        <taxon>Eukaryota</taxon>
        <taxon>Viridiplantae</taxon>
        <taxon>Streptophyta</taxon>
        <taxon>Embryophyta</taxon>
        <taxon>Tracheophyta</taxon>
        <taxon>Spermatophyta</taxon>
        <taxon>Magnoliopsida</taxon>
        <taxon>eudicotyledons</taxon>
        <taxon>Gunneridae</taxon>
        <taxon>Pentapetalae</taxon>
        <taxon>rosids</taxon>
        <taxon>fabids</taxon>
        <taxon>Fabales</taxon>
        <taxon>Fabaceae</taxon>
        <taxon>Papilionoideae</taxon>
        <taxon>50 kb inversion clade</taxon>
        <taxon>NPAAA clade</taxon>
        <taxon>Hologalegina</taxon>
        <taxon>IRL clade</taxon>
        <taxon>Trifolieae</taxon>
        <taxon>Trifolium</taxon>
    </lineage>
</organism>
<accession>A0A2K3N691</accession>
<evidence type="ECO:0000259" key="2">
    <source>
        <dbReference type="Pfam" id="PF03732"/>
    </source>
</evidence>
<reference evidence="3 4" key="1">
    <citation type="journal article" date="2014" name="Am. J. Bot.">
        <title>Genome assembly and annotation for red clover (Trifolium pratense; Fabaceae).</title>
        <authorList>
            <person name="Istvanek J."/>
            <person name="Jaros M."/>
            <person name="Krenek A."/>
            <person name="Repkova J."/>
        </authorList>
    </citation>
    <scope>NUCLEOTIDE SEQUENCE [LARGE SCALE GENOMIC DNA]</scope>
    <source>
        <strain evidence="4">cv. Tatra</strain>
        <tissue evidence="3">Young leaves</tissue>
    </source>
</reference>
<feature type="compositionally biased region" description="Basic and acidic residues" evidence="1">
    <location>
        <begin position="102"/>
        <end position="119"/>
    </location>
</feature>
<protein>
    <recommendedName>
        <fullName evidence="2">Retrotransposon gag domain-containing protein</fullName>
    </recommendedName>
</protein>
<evidence type="ECO:0000256" key="1">
    <source>
        <dbReference type="SAM" id="MobiDB-lite"/>
    </source>
</evidence>
<dbReference type="InterPro" id="IPR043502">
    <property type="entry name" value="DNA/RNA_pol_sf"/>
</dbReference>
<feature type="region of interest" description="Disordered" evidence="1">
    <location>
        <begin position="390"/>
        <end position="437"/>
    </location>
</feature>
<feature type="compositionally biased region" description="Basic and acidic residues" evidence="1">
    <location>
        <begin position="390"/>
        <end position="427"/>
    </location>
</feature>
<feature type="domain" description="Retrotransposon gag" evidence="2">
    <location>
        <begin position="261"/>
        <end position="351"/>
    </location>
</feature>
<evidence type="ECO:0000313" key="3">
    <source>
        <dbReference type="EMBL" id="PNX98577.1"/>
    </source>
</evidence>
<dbReference type="PANTHER" id="PTHR33223:SF10">
    <property type="entry name" value="AMINOTRANSFERASE-LIKE PLANT MOBILE DOMAIN-CONTAINING PROTEIN"/>
    <property type="match status" value="1"/>
</dbReference>
<feature type="compositionally biased region" description="Basic residues" evidence="1">
    <location>
        <begin position="141"/>
        <end position="154"/>
    </location>
</feature>
<dbReference type="InterPro" id="IPR005162">
    <property type="entry name" value="Retrotrans_gag_dom"/>
</dbReference>
<dbReference type="CDD" id="cd00303">
    <property type="entry name" value="retropepsin_like"/>
    <property type="match status" value="1"/>
</dbReference>
<dbReference type="AlphaFoldDB" id="A0A2K3N691"/>
<dbReference type="SUPFAM" id="SSF56672">
    <property type="entry name" value="DNA/RNA polymerases"/>
    <property type="match status" value="1"/>
</dbReference>
<evidence type="ECO:0000313" key="4">
    <source>
        <dbReference type="Proteomes" id="UP000236291"/>
    </source>
</evidence>
<gene>
    <name evidence="3" type="ORF">L195_g021827</name>
</gene>
<comment type="caution">
    <text evidence="3">The sequence shown here is derived from an EMBL/GenBank/DDBJ whole genome shotgun (WGS) entry which is preliminary data.</text>
</comment>
<dbReference type="Gene3D" id="3.10.10.10">
    <property type="entry name" value="HIV Type 1 Reverse Transcriptase, subunit A, domain 1"/>
    <property type="match status" value="1"/>
</dbReference>
<dbReference type="Proteomes" id="UP000236291">
    <property type="component" value="Unassembled WGS sequence"/>
</dbReference>
<name>A0A2K3N691_TRIPR</name>
<feature type="compositionally biased region" description="Basic and acidic residues" evidence="1">
    <location>
        <begin position="9"/>
        <end position="30"/>
    </location>
</feature>